<proteinExistence type="inferred from homology"/>
<dbReference type="GO" id="GO:0006417">
    <property type="term" value="P:regulation of translation"/>
    <property type="evidence" value="ECO:0007669"/>
    <property type="project" value="UniProtKB-ARBA"/>
</dbReference>
<dbReference type="OrthoDB" id="1727522at2759"/>
<dbReference type="InterPro" id="IPR051245">
    <property type="entry name" value="eIF5-mimic_regulator"/>
</dbReference>
<feature type="domain" description="W2" evidence="3">
    <location>
        <begin position="244"/>
        <end position="415"/>
    </location>
</feature>
<dbReference type="Pfam" id="PF25504">
    <property type="entry name" value="HEAT_5MP1_2"/>
    <property type="match status" value="1"/>
</dbReference>
<dbReference type="SUPFAM" id="SSF48371">
    <property type="entry name" value="ARM repeat"/>
    <property type="match status" value="1"/>
</dbReference>
<keyword evidence="5" id="KW-1185">Reference proteome</keyword>
<evidence type="ECO:0000256" key="1">
    <source>
        <dbReference type="ARBA" id="ARBA00008151"/>
    </source>
</evidence>
<dbReference type="FunFam" id="1.25.40.180:FF:000006">
    <property type="entry name" value="Basic leucine zipper and W2 domain-containing protein 1"/>
    <property type="match status" value="1"/>
</dbReference>
<dbReference type="Gene3D" id="1.25.40.180">
    <property type="match status" value="1"/>
</dbReference>
<sequence length="418" mass="48190">MSQKTERPVLSGQRIKTRKRDEKEKYDPTGFRDAVIAGLEKTGGDLDAISKYLDSAGNKLDYRRYGEVLFDILIAGGLLVPGGSISQDGEKPSTDCCIFTASEDMEAMHSYEQVFIKLMRRYKYLEKMFEEEMKKVLIFIKGFTPSERTKLARMTALWIGNSSVPPTVLLMLINEHLVKDEIALDFLLEVCVTFKQEKGLSSLVQALKKGNIESRLMDFFPAKKQTEEYLRSVFVEKGLAEVVKLHKAQASYEAKRELQQTLLDHISDNKSHREIISDIKELALKTNIPEHEIIGLIWSTIMGLAEWNKKEELVAEQALKHLRQYTTLLQAFTTVDRAELALILKVQEFCYENMNFMKAFQKIILLFYKANVVSEDAILKWFKDGHSQKGKMHFLEQMKKFIEWLQNAEEESESEEED</sequence>
<evidence type="ECO:0000313" key="5">
    <source>
        <dbReference type="Proteomes" id="UP001151699"/>
    </source>
</evidence>
<comment type="caution">
    <text evidence="4">The sequence shown here is derived from an EMBL/GenBank/DDBJ whole genome shotgun (WGS) entry which is preliminary data.</text>
</comment>
<dbReference type="PANTHER" id="PTHR14208:SF2">
    <property type="entry name" value="PROTEIN KRASAVIETZ"/>
    <property type="match status" value="1"/>
</dbReference>
<protein>
    <submittedName>
        <fullName evidence="4">Protein krasavietz</fullName>
    </submittedName>
</protein>
<dbReference type="CDD" id="cd11560">
    <property type="entry name" value="W2_eIF5C_like"/>
    <property type="match status" value="1"/>
</dbReference>
<accession>A0A9Q0RUY5</accession>
<dbReference type="PANTHER" id="PTHR14208">
    <property type="entry name" value="BASIC LEUCINE ZIPPER AND W2 DOMAIN-CONTAINING PROTEIN"/>
    <property type="match status" value="1"/>
</dbReference>
<comment type="similarity">
    <text evidence="1">Belongs to the BZW family.</text>
</comment>
<dbReference type="EMBL" id="WJQU01002425">
    <property type="protein sequence ID" value="KAJ6632871.1"/>
    <property type="molecule type" value="Genomic_DNA"/>
</dbReference>
<evidence type="ECO:0000256" key="2">
    <source>
        <dbReference type="SAM" id="MobiDB-lite"/>
    </source>
</evidence>
<dbReference type="InterPro" id="IPR057397">
    <property type="entry name" value="HEAT_5MP1_2"/>
</dbReference>
<organism evidence="4 5">
    <name type="scientific">Pseudolycoriella hygida</name>
    <dbReference type="NCBI Taxonomy" id="35572"/>
    <lineage>
        <taxon>Eukaryota</taxon>
        <taxon>Metazoa</taxon>
        <taxon>Ecdysozoa</taxon>
        <taxon>Arthropoda</taxon>
        <taxon>Hexapoda</taxon>
        <taxon>Insecta</taxon>
        <taxon>Pterygota</taxon>
        <taxon>Neoptera</taxon>
        <taxon>Endopterygota</taxon>
        <taxon>Diptera</taxon>
        <taxon>Nematocera</taxon>
        <taxon>Sciaroidea</taxon>
        <taxon>Sciaridae</taxon>
        <taxon>Pseudolycoriella</taxon>
    </lineage>
</organism>
<dbReference type="GO" id="GO:0016020">
    <property type="term" value="C:membrane"/>
    <property type="evidence" value="ECO:0007669"/>
    <property type="project" value="TreeGrafter"/>
</dbReference>
<dbReference type="Pfam" id="PF02020">
    <property type="entry name" value="W2"/>
    <property type="match status" value="1"/>
</dbReference>
<gene>
    <name evidence="4" type="primary">kra</name>
    <name evidence="4" type="ORF">Bhyg_15690</name>
</gene>
<dbReference type="Proteomes" id="UP001151699">
    <property type="component" value="Unassembled WGS sequence"/>
</dbReference>
<dbReference type="InterPro" id="IPR043510">
    <property type="entry name" value="W2_5MP1/2"/>
</dbReference>
<dbReference type="InterPro" id="IPR003307">
    <property type="entry name" value="W2_domain"/>
</dbReference>
<evidence type="ECO:0000259" key="3">
    <source>
        <dbReference type="PROSITE" id="PS51363"/>
    </source>
</evidence>
<dbReference type="SMART" id="SM00515">
    <property type="entry name" value="eIF5C"/>
    <property type="match status" value="1"/>
</dbReference>
<dbReference type="AlphaFoldDB" id="A0A9Q0RUY5"/>
<name>A0A9Q0RUY5_9DIPT</name>
<dbReference type="PROSITE" id="PS51363">
    <property type="entry name" value="W2"/>
    <property type="match status" value="1"/>
</dbReference>
<evidence type="ECO:0000313" key="4">
    <source>
        <dbReference type="EMBL" id="KAJ6632871.1"/>
    </source>
</evidence>
<feature type="region of interest" description="Disordered" evidence="2">
    <location>
        <begin position="1"/>
        <end position="26"/>
    </location>
</feature>
<reference evidence="4" key="1">
    <citation type="submission" date="2022-07" db="EMBL/GenBank/DDBJ databases">
        <authorList>
            <person name="Trinca V."/>
            <person name="Uliana J.V.C."/>
            <person name="Torres T.T."/>
            <person name="Ward R.J."/>
            <person name="Monesi N."/>
        </authorList>
    </citation>
    <scope>NUCLEOTIDE SEQUENCE</scope>
    <source>
        <strain evidence="4">HSMRA1968</strain>
        <tissue evidence="4">Whole embryos</tissue>
    </source>
</reference>
<dbReference type="GO" id="GO:0005737">
    <property type="term" value="C:cytoplasm"/>
    <property type="evidence" value="ECO:0007669"/>
    <property type="project" value="UniProtKB-ARBA"/>
</dbReference>
<dbReference type="InterPro" id="IPR016024">
    <property type="entry name" value="ARM-type_fold"/>
</dbReference>